<feature type="domain" description="Signal transduction histidine kinase internal region" evidence="2">
    <location>
        <begin position="160"/>
        <end position="234"/>
    </location>
</feature>
<feature type="transmembrane region" description="Helical" evidence="1">
    <location>
        <begin position="77"/>
        <end position="99"/>
    </location>
</feature>
<dbReference type="AlphaFoldDB" id="A0A1G9IYP0"/>
<dbReference type="PANTHER" id="PTHR34220:SF7">
    <property type="entry name" value="SENSOR HISTIDINE KINASE YPDA"/>
    <property type="match status" value="1"/>
</dbReference>
<name>A0A1G9IYP0_9BACT</name>
<keyword evidence="3" id="KW-0808">Transferase</keyword>
<dbReference type="Proteomes" id="UP000198901">
    <property type="component" value="Unassembled WGS sequence"/>
</dbReference>
<evidence type="ECO:0000259" key="2">
    <source>
        <dbReference type="Pfam" id="PF06580"/>
    </source>
</evidence>
<protein>
    <submittedName>
        <fullName evidence="3">Histidine kinase</fullName>
    </submittedName>
</protein>
<gene>
    <name evidence="3" type="ORF">SAMN04488090_0668</name>
</gene>
<dbReference type="PANTHER" id="PTHR34220">
    <property type="entry name" value="SENSOR HISTIDINE KINASE YPDA"/>
    <property type="match status" value="1"/>
</dbReference>
<dbReference type="GO" id="GO:0016020">
    <property type="term" value="C:membrane"/>
    <property type="evidence" value="ECO:0007669"/>
    <property type="project" value="InterPro"/>
</dbReference>
<proteinExistence type="predicted"/>
<keyword evidence="1" id="KW-1133">Transmembrane helix</keyword>
<keyword evidence="4" id="KW-1185">Reference proteome</keyword>
<feature type="transmembrane region" description="Helical" evidence="1">
    <location>
        <begin position="119"/>
        <end position="138"/>
    </location>
</feature>
<dbReference type="Pfam" id="PF06580">
    <property type="entry name" value="His_kinase"/>
    <property type="match status" value="1"/>
</dbReference>
<dbReference type="STRING" id="563176.SAMN04488090_0668"/>
<dbReference type="GO" id="GO:0000155">
    <property type="term" value="F:phosphorelay sensor kinase activity"/>
    <property type="evidence" value="ECO:0007669"/>
    <property type="project" value="InterPro"/>
</dbReference>
<reference evidence="3 4" key="1">
    <citation type="submission" date="2016-10" db="EMBL/GenBank/DDBJ databases">
        <authorList>
            <person name="de Groot N.N."/>
        </authorList>
    </citation>
    <scope>NUCLEOTIDE SEQUENCE [LARGE SCALE GENOMIC DNA]</scope>
    <source>
        <strain evidence="3 4">DSM 21668</strain>
    </source>
</reference>
<feature type="transmembrane region" description="Helical" evidence="1">
    <location>
        <begin position="12"/>
        <end position="35"/>
    </location>
</feature>
<evidence type="ECO:0000256" key="1">
    <source>
        <dbReference type="SAM" id="Phobius"/>
    </source>
</evidence>
<dbReference type="RefSeq" id="WP_176785432.1">
    <property type="nucleotide sequence ID" value="NZ_FNGS01000001.1"/>
</dbReference>
<dbReference type="EMBL" id="FNGS01000001">
    <property type="protein sequence ID" value="SDL30063.1"/>
    <property type="molecule type" value="Genomic_DNA"/>
</dbReference>
<evidence type="ECO:0000313" key="3">
    <source>
        <dbReference type="EMBL" id="SDL30063.1"/>
    </source>
</evidence>
<accession>A0A1G9IYP0</accession>
<feature type="transmembrane region" description="Helical" evidence="1">
    <location>
        <begin position="47"/>
        <end position="65"/>
    </location>
</feature>
<keyword evidence="1" id="KW-0812">Transmembrane</keyword>
<dbReference type="InterPro" id="IPR050640">
    <property type="entry name" value="Bact_2-comp_sensor_kinase"/>
</dbReference>
<keyword evidence="1" id="KW-0472">Membrane</keyword>
<dbReference type="InterPro" id="IPR010559">
    <property type="entry name" value="Sig_transdc_His_kin_internal"/>
</dbReference>
<evidence type="ECO:0000313" key="4">
    <source>
        <dbReference type="Proteomes" id="UP000198901"/>
    </source>
</evidence>
<organism evidence="3 4">
    <name type="scientific">Siphonobacter aquaeclarae</name>
    <dbReference type="NCBI Taxonomy" id="563176"/>
    <lineage>
        <taxon>Bacteria</taxon>
        <taxon>Pseudomonadati</taxon>
        <taxon>Bacteroidota</taxon>
        <taxon>Cytophagia</taxon>
        <taxon>Cytophagales</taxon>
        <taxon>Cytophagaceae</taxon>
        <taxon>Siphonobacter</taxon>
    </lineage>
</organism>
<keyword evidence="3" id="KW-0418">Kinase</keyword>
<sequence>MKALRELIRPANRLVLCLHFAGWTLYGIVIFYMAAYHGIPVLLAHPGVHLLGQVAIFYANYSYFIPRLLGRAQTGRFLWTNLGCVLLLESLTIEGYHVISRLYPSELRPERTLPYHEQFVLRFFELVFFVILAAIVRFTKDWFVHQQEARESENNRLRSELAMLKAQIQPHFLFNSLNSLYALSLRQAPETPQSILHLAGLMRYMLYESADGQISLEKEIEVIGRYLDLQKLRLPPGYEMQFYVEGDPSSVRLEPLLLLPVIENIFKHGENPISIGLRVSERQLSLHTCNRINGRKTDLPGGIGLANLLKRLNYLYPDRHKLLLKEQDGRFLVTLIIDL</sequence>